<feature type="region of interest" description="Disordered" evidence="1">
    <location>
        <begin position="1"/>
        <end position="113"/>
    </location>
</feature>
<protein>
    <submittedName>
        <fullName evidence="2">Uncharacterized protein</fullName>
    </submittedName>
</protein>
<dbReference type="EMBL" id="CAXKWB010023340">
    <property type="protein sequence ID" value="CAL4125056.1"/>
    <property type="molecule type" value="Genomic_DNA"/>
</dbReference>
<organism evidence="2 3">
    <name type="scientific">Meganyctiphanes norvegica</name>
    <name type="common">Northern krill</name>
    <name type="synonym">Thysanopoda norvegica</name>
    <dbReference type="NCBI Taxonomy" id="48144"/>
    <lineage>
        <taxon>Eukaryota</taxon>
        <taxon>Metazoa</taxon>
        <taxon>Ecdysozoa</taxon>
        <taxon>Arthropoda</taxon>
        <taxon>Crustacea</taxon>
        <taxon>Multicrustacea</taxon>
        <taxon>Malacostraca</taxon>
        <taxon>Eumalacostraca</taxon>
        <taxon>Eucarida</taxon>
        <taxon>Euphausiacea</taxon>
        <taxon>Euphausiidae</taxon>
        <taxon>Meganyctiphanes</taxon>
    </lineage>
</organism>
<comment type="caution">
    <text evidence="2">The sequence shown here is derived from an EMBL/GenBank/DDBJ whole genome shotgun (WGS) entry which is preliminary data.</text>
</comment>
<dbReference type="AlphaFoldDB" id="A0AAV2RJR7"/>
<proteinExistence type="predicted"/>
<evidence type="ECO:0000313" key="2">
    <source>
        <dbReference type="EMBL" id="CAL4125056.1"/>
    </source>
</evidence>
<keyword evidence="3" id="KW-1185">Reference proteome</keyword>
<evidence type="ECO:0000313" key="3">
    <source>
        <dbReference type="Proteomes" id="UP001497623"/>
    </source>
</evidence>
<reference evidence="2 3" key="1">
    <citation type="submission" date="2024-05" db="EMBL/GenBank/DDBJ databases">
        <authorList>
            <person name="Wallberg A."/>
        </authorList>
    </citation>
    <scope>NUCLEOTIDE SEQUENCE [LARGE SCALE GENOMIC DNA]</scope>
</reference>
<accession>A0AAV2RJR7</accession>
<sequence>MGDQIDQDEIRKKRLARLAARPAASNQSTSEGSSDAPVSPPPQSPQPQLGTSPPSSSIIPSPSKRHPPPSPLDVTPCKKGASMTPVEPMDVDDKDDQAHLQIKNAVTQRHRVS</sequence>
<feature type="compositionally biased region" description="Low complexity" evidence="1">
    <location>
        <begin position="46"/>
        <end position="62"/>
    </location>
</feature>
<feature type="non-terminal residue" evidence="2">
    <location>
        <position position="113"/>
    </location>
</feature>
<name>A0AAV2RJR7_MEGNR</name>
<evidence type="ECO:0000256" key="1">
    <source>
        <dbReference type="SAM" id="MobiDB-lite"/>
    </source>
</evidence>
<dbReference type="Proteomes" id="UP001497623">
    <property type="component" value="Unassembled WGS sequence"/>
</dbReference>
<gene>
    <name evidence="2" type="ORF">MNOR_LOCUS24963</name>
</gene>